<dbReference type="EMBL" id="OX596105">
    <property type="protein sequence ID" value="CAN0142820.1"/>
    <property type="molecule type" value="Genomic_DNA"/>
</dbReference>
<reference evidence="1" key="1">
    <citation type="submission" date="2023-05" db="EMBL/GenBank/DDBJ databases">
        <authorList>
            <consortium name="ELIXIR-Norway"/>
        </authorList>
    </citation>
    <scope>NUCLEOTIDE SEQUENCE</scope>
</reference>
<dbReference type="Proteomes" id="UP001162501">
    <property type="component" value="Chromosome 21"/>
</dbReference>
<sequence length="175" mass="19094">APGRLGTAPEGRDPRPPRAWPQAQLPLSQLLSSMLQAPAPAPPPPAPPGSAPRKIEEIKDFLLTARRKDAKSVKIKKNKDNVKFKVRCSRYLYTLVITDKEKAEKLKQSLPPAGDAGGLSRGAVLVVEGLAEQLGAWSPARFPRPRLHSPSQPALLPVFGREGTEVNHARCFELY</sequence>
<feature type="non-terminal residue" evidence="1">
    <location>
        <position position="175"/>
    </location>
</feature>
<proteinExistence type="predicted"/>
<name>A0AC59Z189_RANTA</name>
<accession>A0AC59Z189</accession>
<gene>
    <name evidence="1" type="ORF">MRATA1EN22A_LOCUS12697</name>
</gene>
<protein>
    <submittedName>
        <fullName evidence="1">Uncharacterized protein</fullName>
    </submittedName>
</protein>
<evidence type="ECO:0000313" key="1">
    <source>
        <dbReference type="EMBL" id="CAN0142820.1"/>
    </source>
</evidence>
<reference evidence="1" key="2">
    <citation type="submission" date="2025-03" db="EMBL/GenBank/DDBJ databases">
        <authorList>
            <consortium name="ELIXIR-Norway"/>
            <consortium name="Elixir Norway"/>
        </authorList>
    </citation>
    <scope>NUCLEOTIDE SEQUENCE</scope>
</reference>
<evidence type="ECO:0000313" key="2">
    <source>
        <dbReference type="Proteomes" id="UP001162501"/>
    </source>
</evidence>
<organism evidence="1 2">
    <name type="scientific">Rangifer tarandus platyrhynchus</name>
    <name type="common">Svalbard reindeer</name>
    <dbReference type="NCBI Taxonomy" id="3082113"/>
    <lineage>
        <taxon>Eukaryota</taxon>
        <taxon>Metazoa</taxon>
        <taxon>Chordata</taxon>
        <taxon>Craniata</taxon>
        <taxon>Vertebrata</taxon>
        <taxon>Euteleostomi</taxon>
        <taxon>Mammalia</taxon>
        <taxon>Eutheria</taxon>
        <taxon>Laurasiatheria</taxon>
        <taxon>Artiodactyla</taxon>
        <taxon>Ruminantia</taxon>
        <taxon>Pecora</taxon>
        <taxon>Cervidae</taxon>
        <taxon>Odocoileinae</taxon>
        <taxon>Rangifer</taxon>
    </lineage>
</organism>
<feature type="non-terminal residue" evidence="1">
    <location>
        <position position="1"/>
    </location>
</feature>